<sequence length="181" mass="19702">MTALQPLHVLPSPRHAPAGIPLPTHAQGRAERALAVTTSPSYVQDSLAVDFAAASDEQLFGPQPTRACDLPDPREWAAHIAQALVEVMHGIRPPSQVMRWSTPEVYAIVARRGSRTARRATRARGPRPAHRTRVTRVLVCEPADDVVEASVVLVDGERVRALALRLVGRDGRWVVEALQVG</sequence>
<dbReference type="Pfam" id="PF20060">
    <property type="entry name" value="DUF6459"/>
    <property type="match status" value="1"/>
</dbReference>
<reference evidence="1 2" key="1">
    <citation type="submission" date="2020-07" db="EMBL/GenBank/DDBJ databases">
        <title>Sequencing the genomes of 1000 actinobacteria strains.</title>
        <authorList>
            <person name="Klenk H.-P."/>
        </authorList>
    </citation>
    <scope>NUCLEOTIDE SEQUENCE [LARGE SCALE GENOMIC DNA]</scope>
    <source>
        <strain evidence="1 2">DSM 26154</strain>
    </source>
</reference>
<organism evidence="1 2">
    <name type="scientific">Janibacter cremeus</name>
    <dbReference type="NCBI Taxonomy" id="1285192"/>
    <lineage>
        <taxon>Bacteria</taxon>
        <taxon>Bacillati</taxon>
        <taxon>Actinomycetota</taxon>
        <taxon>Actinomycetes</taxon>
        <taxon>Micrococcales</taxon>
        <taxon>Intrasporangiaceae</taxon>
        <taxon>Janibacter</taxon>
    </lineage>
</organism>
<comment type="caution">
    <text evidence="1">The sequence shown here is derived from an EMBL/GenBank/DDBJ whole genome shotgun (WGS) entry which is preliminary data.</text>
</comment>
<name>A0A852VT86_9MICO</name>
<dbReference type="InterPro" id="IPR045596">
    <property type="entry name" value="DUF6459"/>
</dbReference>
<dbReference type="EMBL" id="JACCAE010000001">
    <property type="protein sequence ID" value="NYF99138.1"/>
    <property type="molecule type" value="Genomic_DNA"/>
</dbReference>
<dbReference type="AlphaFoldDB" id="A0A852VT86"/>
<protein>
    <submittedName>
        <fullName evidence="1">Uncharacterized protein</fullName>
    </submittedName>
</protein>
<dbReference type="Proteomes" id="UP000554054">
    <property type="component" value="Unassembled WGS sequence"/>
</dbReference>
<gene>
    <name evidence="1" type="ORF">BJY20_002530</name>
</gene>
<evidence type="ECO:0000313" key="1">
    <source>
        <dbReference type="EMBL" id="NYF99138.1"/>
    </source>
</evidence>
<dbReference type="RefSeq" id="WP_185991878.1">
    <property type="nucleotide sequence ID" value="NZ_JACCAE010000001.1"/>
</dbReference>
<evidence type="ECO:0000313" key="2">
    <source>
        <dbReference type="Proteomes" id="UP000554054"/>
    </source>
</evidence>
<keyword evidence="2" id="KW-1185">Reference proteome</keyword>
<proteinExistence type="predicted"/>
<accession>A0A852VT86</accession>